<protein>
    <submittedName>
        <fullName evidence="1">Uncharacterized protein</fullName>
    </submittedName>
</protein>
<keyword evidence="2" id="KW-1185">Reference proteome</keyword>
<evidence type="ECO:0000313" key="2">
    <source>
        <dbReference type="Proteomes" id="UP000305948"/>
    </source>
</evidence>
<proteinExistence type="predicted"/>
<name>A0A5C3MQS6_9AGAM</name>
<gene>
    <name evidence="1" type="ORF">OE88DRAFT_1667823</name>
</gene>
<dbReference type="Proteomes" id="UP000305948">
    <property type="component" value="Unassembled WGS sequence"/>
</dbReference>
<sequence length="56" mass="5925">MNLALVFFHIGCSIVAHRPPSGLRGTLAFAPPSFIDTVASATFGSSTPSFARVHEH</sequence>
<reference evidence="1 2" key="1">
    <citation type="journal article" date="2019" name="Nat. Ecol. Evol.">
        <title>Megaphylogeny resolves global patterns of mushroom evolution.</title>
        <authorList>
            <person name="Varga T."/>
            <person name="Krizsan K."/>
            <person name="Foldi C."/>
            <person name="Dima B."/>
            <person name="Sanchez-Garcia M."/>
            <person name="Sanchez-Ramirez S."/>
            <person name="Szollosi G.J."/>
            <person name="Szarkandi J.G."/>
            <person name="Papp V."/>
            <person name="Albert L."/>
            <person name="Andreopoulos W."/>
            <person name="Angelini C."/>
            <person name="Antonin V."/>
            <person name="Barry K.W."/>
            <person name="Bougher N.L."/>
            <person name="Buchanan P."/>
            <person name="Buyck B."/>
            <person name="Bense V."/>
            <person name="Catcheside P."/>
            <person name="Chovatia M."/>
            <person name="Cooper J."/>
            <person name="Damon W."/>
            <person name="Desjardin D."/>
            <person name="Finy P."/>
            <person name="Geml J."/>
            <person name="Haridas S."/>
            <person name="Hughes K."/>
            <person name="Justo A."/>
            <person name="Karasinski D."/>
            <person name="Kautmanova I."/>
            <person name="Kiss B."/>
            <person name="Kocsube S."/>
            <person name="Kotiranta H."/>
            <person name="LaButti K.M."/>
            <person name="Lechner B.E."/>
            <person name="Liimatainen K."/>
            <person name="Lipzen A."/>
            <person name="Lukacs Z."/>
            <person name="Mihaltcheva S."/>
            <person name="Morgado L.N."/>
            <person name="Niskanen T."/>
            <person name="Noordeloos M.E."/>
            <person name="Ohm R.A."/>
            <person name="Ortiz-Santana B."/>
            <person name="Ovrebo C."/>
            <person name="Racz N."/>
            <person name="Riley R."/>
            <person name="Savchenko A."/>
            <person name="Shiryaev A."/>
            <person name="Soop K."/>
            <person name="Spirin V."/>
            <person name="Szebenyi C."/>
            <person name="Tomsovsky M."/>
            <person name="Tulloss R.E."/>
            <person name="Uehling J."/>
            <person name="Grigoriev I.V."/>
            <person name="Vagvolgyi C."/>
            <person name="Papp T."/>
            <person name="Martin F.M."/>
            <person name="Miettinen O."/>
            <person name="Hibbett D.S."/>
            <person name="Nagy L.G."/>
        </authorList>
    </citation>
    <scope>NUCLEOTIDE SEQUENCE [LARGE SCALE GENOMIC DNA]</scope>
    <source>
        <strain evidence="1 2">OMC1185</strain>
    </source>
</reference>
<organism evidence="1 2">
    <name type="scientific">Heliocybe sulcata</name>
    <dbReference type="NCBI Taxonomy" id="5364"/>
    <lineage>
        <taxon>Eukaryota</taxon>
        <taxon>Fungi</taxon>
        <taxon>Dikarya</taxon>
        <taxon>Basidiomycota</taxon>
        <taxon>Agaricomycotina</taxon>
        <taxon>Agaricomycetes</taxon>
        <taxon>Gloeophyllales</taxon>
        <taxon>Gloeophyllaceae</taxon>
        <taxon>Heliocybe</taxon>
    </lineage>
</organism>
<dbReference type="AlphaFoldDB" id="A0A5C3MQS6"/>
<accession>A0A5C3MQS6</accession>
<evidence type="ECO:0000313" key="1">
    <source>
        <dbReference type="EMBL" id="TFK46428.1"/>
    </source>
</evidence>
<dbReference type="EMBL" id="ML213530">
    <property type="protein sequence ID" value="TFK46428.1"/>
    <property type="molecule type" value="Genomic_DNA"/>
</dbReference>